<evidence type="ECO:0000259" key="1">
    <source>
        <dbReference type="PROSITE" id="PS50043"/>
    </source>
</evidence>
<evidence type="ECO:0000313" key="3">
    <source>
        <dbReference type="Proteomes" id="UP001058461"/>
    </source>
</evidence>
<dbReference type="SMART" id="SM00421">
    <property type="entry name" value="HTH_LUXR"/>
    <property type="match status" value="1"/>
</dbReference>
<dbReference type="InterPro" id="IPR051015">
    <property type="entry name" value="EvgA-like"/>
</dbReference>
<dbReference type="PROSITE" id="PS50043">
    <property type="entry name" value="HTH_LUXR_2"/>
    <property type="match status" value="1"/>
</dbReference>
<proteinExistence type="predicted"/>
<dbReference type="PRINTS" id="PR00038">
    <property type="entry name" value="HTHLUXR"/>
</dbReference>
<feature type="domain" description="HTH luxR-type" evidence="1">
    <location>
        <begin position="143"/>
        <end position="208"/>
    </location>
</feature>
<dbReference type="CDD" id="cd06170">
    <property type="entry name" value="LuxR_C_like"/>
    <property type="match status" value="1"/>
</dbReference>
<keyword evidence="3" id="KW-1185">Reference proteome</keyword>
<gene>
    <name evidence="2" type="ORF">KDW95_20240</name>
</gene>
<dbReference type="EMBL" id="CP073347">
    <property type="protein sequence ID" value="UTW11555.1"/>
    <property type="molecule type" value="Genomic_DNA"/>
</dbReference>
<name>A0ABY5HJY2_9GAMM</name>
<evidence type="ECO:0000313" key="2">
    <source>
        <dbReference type="EMBL" id="UTW11555.1"/>
    </source>
</evidence>
<reference evidence="2" key="1">
    <citation type="submission" date="2021-04" db="EMBL/GenBank/DDBJ databases">
        <title>Oceanospirillales bacteria with DddD are important DMSP degraders in coastal seawater.</title>
        <authorList>
            <person name="Liu J."/>
        </authorList>
    </citation>
    <scope>NUCLEOTIDE SEQUENCE</scope>
    <source>
        <strain evidence="2">D13-1</strain>
    </source>
</reference>
<accession>A0ABY5HJY2</accession>
<dbReference type="PANTHER" id="PTHR45566:SF1">
    <property type="entry name" value="HTH-TYPE TRANSCRIPTIONAL REGULATOR YHJB-RELATED"/>
    <property type="match status" value="1"/>
</dbReference>
<dbReference type="Gene3D" id="3.40.50.2300">
    <property type="match status" value="1"/>
</dbReference>
<protein>
    <submittedName>
        <fullName evidence="2">Response regulator transcription factor</fullName>
    </submittedName>
</protein>
<dbReference type="RefSeq" id="WP_304941568.1">
    <property type="nucleotide sequence ID" value="NZ_CP073347.1"/>
</dbReference>
<dbReference type="PANTHER" id="PTHR45566">
    <property type="entry name" value="HTH-TYPE TRANSCRIPTIONAL REGULATOR YHJB-RELATED"/>
    <property type="match status" value="1"/>
</dbReference>
<dbReference type="Proteomes" id="UP001058461">
    <property type="component" value="Chromosome"/>
</dbReference>
<dbReference type="InterPro" id="IPR000792">
    <property type="entry name" value="Tscrpt_reg_LuxR_C"/>
</dbReference>
<sequence length="216" mass="23129">MHDARDVIITHRFPLTRLALGEIVRSIAPTSRVQETDCASALLRALAAAPREALILVDLGCLGQDHLGQLAALKKRHPDACLVTLSRRRCAPQTAILVAAGVSGNIGSVDTLADTHATLRQVLAGRPGFIGHLNAQTAAEKWPQAGLAELSRQELRVLQAIARGQMNKEIAAELLISEKTTKVHVSAILRKLGVSTRTQAALTYCSGLRLQGHSTH</sequence>
<dbReference type="InterPro" id="IPR016032">
    <property type="entry name" value="Sig_transdc_resp-reg_C-effctor"/>
</dbReference>
<dbReference type="SUPFAM" id="SSF46894">
    <property type="entry name" value="C-terminal effector domain of the bipartite response regulators"/>
    <property type="match status" value="1"/>
</dbReference>
<dbReference type="Pfam" id="PF00196">
    <property type="entry name" value="GerE"/>
    <property type="match status" value="1"/>
</dbReference>
<organism evidence="2 3">
    <name type="scientific">Marinobacterium rhizophilum</name>
    <dbReference type="NCBI Taxonomy" id="420402"/>
    <lineage>
        <taxon>Bacteria</taxon>
        <taxon>Pseudomonadati</taxon>
        <taxon>Pseudomonadota</taxon>
        <taxon>Gammaproteobacteria</taxon>
        <taxon>Oceanospirillales</taxon>
        <taxon>Oceanospirillaceae</taxon>
        <taxon>Marinobacterium</taxon>
    </lineage>
</organism>